<dbReference type="Pfam" id="PF04932">
    <property type="entry name" value="Wzy_C"/>
    <property type="match status" value="1"/>
</dbReference>
<evidence type="ECO:0000259" key="6">
    <source>
        <dbReference type="Pfam" id="PF04932"/>
    </source>
</evidence>
<feature type="transmembrane region" description="Helical" evidence="5">
    <location>
        <begin position="272"/>
        <end position="289"/>
    </location>
</feature>
<dbReference type="InterPro" id="IPR051533">
    <property type="entry name" value="WaaL-like"/>
</dbReference>
<feature type="transmembrane region" description="Helical" evidence="5">
    <location>
        <begin position="63"/>
        <end position="87"/>
    </location>
</feature>
<dbReference type="EMBL" id="SPMZ01000056">
    <property type="protein sequence ID" value="NMQ20649.1"/>
    <property type="molecule type" value="Genomic_DNA"/>
</dbReference>
<evidence type="ECO:0000313" key="7">
    <source>
        <dbReference type="EMBL" id="NMQ20649.1"/>
    </source>
</evidence>
<evidence type="ECO:0000256" key="2">
    <source>
        <dbReference type="ARBA" id="ARBA00022692"/>
    </source>
</evidence>
<evidence type="ECO:0000256" key="5">
    <source>
        <dbReference type="SAM" id="Phobius"/>
    </source>
</evidence>
<evidence type="ECO:0000256" key="1">
    <source>
        <dbReference type="ARBA" id="ARBA00004141"/>
    </source>
</evidence>
<keyword evidence="8" id="KW-1185">Reference proteome</keyword>
<accession>A0ABX1TPP1</accession>
<keyword evidence="4 5" id="KW-0472">Membrane</keyword>
<dbReference type="RefSeq" id="WP_169249917.1">
    <property type="nucleotide sequence ID" value="NZ_SPMZ01000056.1"/>
</dbReference>
<dbReference type="Proteomes" id="UP000760480">
    <property type="component" value="Unassembled WGS sequence"/>
</dbReference>
<name>A0ABX1TPP1_9GAMM</name>
<dbReference type="InterPro" id="IPR007016">
    <property type="entry name" value="O-antigen_ligase-rel_domated"/>
</dbReference>
<dbReference type="PANTHER" id="PTHR37422:SF13">
    <property type="entry name" value="LIPOPOLYSACCHARIDE BIOSYNTHESIS PROTEIN PA4999-RELATED"/>
    <property type="match status" value="1"/>
</dbReference>
<protein>
    <submittedName>
        <fullName evidence="7">O-antigen ligase domain-containing protein</fullName>
    </submittedName>
</protein>
<dbReference type="PANTHER" id="PTHR37422">
    <property type="entry name" value="TEICHURONIC ACID BIOSYNTHESIS PROTEIN TUAE"/>
    <property type="match status" value="1"/>
</dbReference>
<reference evidence="7 8" key="1">
    <citation type="submission" date="2019-03" db="EMBL/GenBank/DDBJ databases">
        <title>Metabolic reconstructions from genomes of highly enriched 'Candidatus Accumulibacter' and 'Candidatus Competibacter' bioreactor populations.</title>
        <authorList>
            <person name="Annavajhala M.K."/>
            <person name="Welles L."/>
            <person name="Abbas B."/>
            <person name="Sorokin D."/>
            <person name="Park H."/>
            <person name="Van Loosdrecht M."/>
            <person name="Chandran K."/>
        </authorList>
    </citation>
    <scope>NUCLEOTIDE SEQUENCE [LARGE SCALE GENOMIC DNA]</scope>
    <source>
        <strain evidence="7 8">SBR_G</strain>
    </source>
</reference>
<feature type="transmembrane region" description="Helical" evidence="5">
    <location>
        <begin position="32"/>
        <end position="51"/>
    </location>
</feature>
<comment type="caution">
    <text evidence="7">The sequence shown here is derived from an EMBL/GenBank/DDBJ whole genome shotgun (WGS) entry which is preliminary data.</text>
</comment>
<evidence type="ECO:0000256" key="4">
    <source>
        <dbReference type="ARBA" id="ARBA00023136"/>
    </source>
</evidence>
<keyword evidence="2 5" id="KW-0812">Transmembrane</keyword>
<proteinExistence type="predicted"/>
<evidence type="ECO:0000313" key="8">
    <source>
        <dbReference type="Proteomes" id="UP000760480"/>
    </source>
</evidence>
<feature type="domain" description="O-antigen ligase-related" evidence="6">
    <location>
        <begin position="256"/>
        <end position="364"/>
    </location>
</feature>
<feature type="transmembrane region" description="Helical" evidence="5">
    <location>
        <begin position="205"/>
        <end position="226"/>
    </location>
</feature>
<sequence length="395" mass="41878">MNRAAESGAVLFYGLAALLVFAPLYWGGNRPLPLLVMELAALALLVGLAWGRARPAQPSALSWPMQGFLIALFLLPLVQLLPVPLALWADLPGREFYAGALRLTGADGADFDWSVISLVPSSTEATWLAVLPPLAVFMVASCLSSQRLLALMQVFLGIAVGQALLGLIQYGDGADSVFRFGNTLMGGSASGTYINRNHLAGLLEMALPVTLALLAATVGHGVPWYGGHGRRKRTLRQWLARFSVNRINQATLYGAAALAILLGLVFTRSRAGVSLAMLGILLCTALFSTRLGGRNIYGLMGSFTAIGVGLAGLIGLAPVWSRFAYSDPIEDGRWRIFDATLQAVGEFFPLGSGGGTFEDVLRRFHPADYLGGDHQPRPQRLSGMVAGVRVGGGGC</sequence>
<comment type="subcellular location">
    <subcellularLocation>
        <location evidence="1">Membrane</location>
        <topology evidence="1">Multi-pass membrane protein</topology>
    </subcellularLocation>
</comment>
<keyword evidence="7" id="KW-0436">Ligase</keyword>
<feature type="transmembrane region" description="Helical" evidence="5">
    <location>
        <begin position="247"/>
        <end position="266"/>
    </location>
</feature>
<feature type="transmembrane region" description="Helical" evidence="5">
    <location>
        <begin position="150"/>
        <end position="170"/>
    </location>
</feature>
<keyword evidence="3 5" id="KW-1133">Transmembrane helix</keyword>
<feature type="transmembrane region" description="Helical" evidence="5">
    <location>
        <begin position="125"/>
        <end position="143"/>
    </location>
</feature>
<evidence type="ECO:0000256" key="3">
    <source>
        <dbReference type="ARBA" id="ARBA00022989"/>
    </source>
</evidence>
<dbReference type="GO" id="GO:0016874">
    <property type="term" value="F:ligase activity"/>
    <property type="evidence" value="ECO:0007669"/>
    <property type="project" value="UniProtKB-KW"/>
</dbReference>
<feature type="transmembrane region" description="Helical" evidence="5">
    <location>
        <begin position="296"/>
        <end position="320"/>
    </location>
</feature>
<organism evidence="7 8">
    <name type="scientific">Candidatus Competibacter phosphatis</name>
    <dbReference type="NCBI Taxonomy" id="221280"/>
    <lineage>
        <taxon>Bacteria</taxon>
        <taxon>Pseudomonadati</taxon>
        <taxon>Pseudomonadota</taxon>
        <taxon>Gammaproteobacteria</taxon>
        <taxon>Candidatus Competibacteraceae</taxon>
        <taxon>Candidatus Competibacter</taxon>
    </lineage>
</organism>
<gene>
    <name evidence="7" type="ORF">E4P82_16475</name>
</gene>
<feature type="transmembrane region" description="Helical" evidence="5">
    <location>
        <begin position="7"/>
        <end position="26"/>
    </location>
</feature>